<comment type="caution">
    <text evidence="4">The sequence shown here is derived from an EMBL/GenBank/DDBJ whole genome shotgun (WGS) entry which is preliminary data.</text>
</comment>
<dbReference type="RefSeq" id="WP_345033130.1">
    <property type="nucleotide sequence ID" value="NZ_BAABEY010000036.1"/>
</dbReference>
<accession>A0ABP8MFK2</accession>
<evidence type="ECO:0000313" key="4">
    <source>
        <dbReference type="EMBL" id="GAA4447922.1"/>
    </source>
</evidence>
<dbReference type="InterPro" id="IPR002220">
    <property type="entry name" value="DapA-like"/>
</dbReference>
<dbReference type="PANTHER" id="PTHR12128:SF66">
    <property type="entry name" value="4-HYDROXY-2-OXOGLUTARATE ALDOLASE, MITOCHONDRIAL"/>
    <property type="match status" value="1"/>
</dbReference>
<gene>
    <name evidence="4" type="ORF">GCM10023091_43660</name>
</gene>
<protein>
    <submittedName>
        <fullName evidence="4">Dihydrodipicolinate synthase family protein</fullName>
    </submittedName>
</protein>
<evidence type="ECO:0000256" key="3">
    <source>
        <dbReference type="PIRNR" id="PIRNR001365"/>
    </source>
</evidence>
<comment type="similarity">
    <text evidence="1 3">Belongs to the DapA family.</text>
</comment>
<dbReference type="PIRSF" id="PIRSF001365">
    <property type="entry name" value="DHDPS"/>
    <property type="match status" value="1"/>
</dbReference>
<dbReference type="EMBL" id="BAABEY010000036">
    <property type="protein sequence ID" value="GAA4447922.1"/>
    <property type="molecule type" value="Genomic_DNA"/>
</dbReference>
<dbReference type="CDD" id="cd00408">
    <property type="entry name" value="DHDPS-like"/>
    <property type="match status" value="1"/>
</dbReference>
<dbReference type="Pfam" id="PF00701">
    <property type="entry name" value="DHDPS"/>
    <property type="match status" value="1"/>
</dbReference>
<organism evidence="4 5">
    <name type="scientific">Ravibacter arvi</name>
    <dbReference type="NCBI Taxonomy" id="2051041"/>
    <lineage>
        <taxon>Bacteria</taxon>
        <taxon>Pseudomonadati</taxon>
        <taxon>Bacteroidota</taxon>
        <taxon>Cytophagia</taxon>
        <taxon>Cytophagales</taxon>
        <taxon>Spirosomataceae</taxon>
        <taxon>Ravibacter</taxon>
    </lineage>
</organism>
<dbReference type="Proteomes" id="UP001501508">
    <property type="component" value="Unassembled WGS sequence"/>
</dbReference>
<evidence type="ECO:0000256" key="2">
    <source>
        <dbReference type="ARBA" id="ARBA00023239"/>
    </source>
</evidence>
<sequence length="344" mass="37994">MKTENLESRRKALQKLAFLPFISNLSYPEEPLGIAGKKRKPGFVPVMVTPFKPDLSIDWGNFDRVTDFYAAAGADGYFANCLSSEMYALSPGERLAVTQRVVKHFKGKMPVVSTGSFGDTLEEKAGFVKKIHDLGTDAVILITGHMAAKSESDDVLIANLRKLVSLTGNIPLGTYECPSPYKRVLSPEVFQYLVDSKRFIYHKDTSENITNIAAKLGKTGKSSLKLYNAHTASAAASLREGGAGLSPISGNFYPEVITWLCKNANNPVKKEEVDWLQSELAATEPLISKGYPLSSKYFLKKRGVPVELVCRLTRTLSKEQQGVLDQVHARFLGWCERLEIKPVT</sequence>
<proteinExistence type="inferred from homology"/>
<evidence type="ECO:0000313" key="5">
    <source>
        <dbReference type="Proteomes" id="UP001501508"/>
    </source>
</evidence>
<dbReference type="PANTHER" id="PTHR12128">
    <property type="entry name" value="DIHYDRODIPICOLINATE SYNTHASE"/>
    <property type="match status" value="1"/>
</dbReference>
<dbReference type="SMART" id="SM01130">
    <property type="entry name" value="DHDPS"/>
    <property type="match status" value="1"/>
</dbReference>
<keyword evidence="2 3" id="KW-0456">Lyase</keyword>
<evidence type="ECO:0000256" key="1">
    <source>
        <dbReference type="ARBA" id="ARBA00007592"/>
    </source>
</evidence>
<dbReference type="SUPFAM" id="SSF51569">
    <property type="entry name" value="Aldolase"/>
    <property type="match status" value="1"/>
</dbReference>
<reference evidence="5" key="1">
    <citation type="journal article" date="2019" name="Int. J. Syst. Evol. Microbiol.">
        <title>The Global Catalogue of Microorganisms (GCM) 10K type strain sequencing project: providing services to taxonomists for standard genome sequencing and annotation.</title>
        <authorList>
            <consortium name="The Broad Institute Genomics Platform"/>
            <consortium name="The Broad Institute Genome Sequencing Center for Infectious Disease"/>
            <person name="Wu L."/>
            <person name="Ma J."/>
        </authorList>
    </citation>
    <scope>NUCLEOTIDE SEQUENCE [LARGE SCALE GENOMIC DNA]</scope>
    <source>
        <strain evidence="5">JCM 31920</strain>
    </source>
</reference>
<name>A0ABP8MFK2_9BACT</name>
<dbReference type="InterPro" id="IPR013785">
    <property type="entry name" value="Aldolase_TIM"/>
</dbReference>
<dbReference type="Gene3D" id="3.20.20.70">
    <property type="entry name" value="Aldolase class I"/>
    <property type="match status" value="1"/>
</dbReference>
<keyword evidence="5" id="KW-1185">Reference proteome</keyword>